<dbReference type="Gene3D" id="1.25.40.10">
    <property type="entry name" value="Tetratricopeptide repeat domain"/>
    <property type="match status" value="4"/>
</dbReference>
<evidence type="ECO:0000256" key="3">
    <source>
        <dbReference type="PROSITE-ProRule" id="PRU00708"/>
    </source>
</evidence>
<dbReference type="PANTHER" id="PTHR47941">
    <property type="entry name" value="PENTATRICOPEPTIDE REPEAT-CONTAINING PROTEIN 3, MITOCHONDRIAL"/>
    <property type="match status" value="1"/>
</dbReference>
<keyword evidence="5" id="KW-1185">Reference proteome</keyword>
<evidence type="ECO:0000313" key="4">
    <source>
        <dbReference type="EMBL" id="GAY51898.1"/>
    </source>
</evidence>
<evidence type="ECO:0000313" key="5">
    <source>
        <dbReference type="Proteomes" id="UP000236630"/>
    </source>
</evidence>
<accession>A0A2H5PHR6</accession>
<dbReference type="Proteomes" id="UP000236630">
    <property type="component" value="Unassembled WGS sequence"/>
</dbReference>
<dbReference type="InterPro" id="IPR011990">
    <property type="entry name" value="TPR-like_helical_dom_sf"/>
</dbReference>
<feature type="repeat" description="PPR" evidence="3">
    <location>
        <begin position="351"/>
        <end position="385"/>
    </location>
</feature>
<keyword evidence="2" id="KW-0677">Repeat</keyword>
<gene>
    <name evidence="4" type="ORF">CUMW_137840</name>
</gene>
<comment type="caution">
    <text evidence="4">The sequence shown here is derived from an EMBL/GenBank/DDBJ whole genome shotgun (WGS) entry which is preliminary data.</text>
</comment>
<comment type="similarity">
    <text evidence="1">Belongs to the PPR family. P subfamily.</text>
</comment>
<reference evidence="4 5" key="1">
    <citation type="journal article" date="2017" name="Front. Genet.">
        <title>Draft sequencing of the heterozygous diploid genome of Satsuma (Citrus unshiu Marc.) using a hybrid assembly approach.</title>
        <authorList>
            <person name="Shimizu T."/>
            <person name="Tanizawa Y."/>
            <person name="Mochizuki T."/>
            <person name="Nagasaki H."/>
            <person name="Yoshioka T."/>
            <person name="Toyoda A."/>
            <person name="Fujiyama A."/>
            <person name="Kaminuma E."/>
            <person name="Nakamura Y."/>
        </authorList>
    </citation>
    <scope>NUCLEOTIDE SEQUENCE [LARGE SCALE GENOMIC DNA]</scope>
    <source>
        <strain evidence="5">cv. Miyagawa wase</strain>
    </source>
</reference>
<name>A0A2H5PHR6_CITUN</name>
<dbReference type="InterPro" id="IPR002885">
    <property type="entry name" value="PPR_rpt"/>
</dbReference>
<dbReference type="NCBIfam" id="TIGR00756">
    <property type="entry name" value="PPR"/>
    <property type="match status" value="6"/>
</dbReference>
<dbReference type="EMBL" id="BDQV01000075">
    <property type="protein sequence ID" value="GAY51898.1"/>
    <property type="molecule type" value="Genomic_DNA"/>
</dbReference>
<evidence type="ECO:0000256" key="2">
    <source>
        <dbReference type="ARBA" id="ARBA00022737"/>
    </source>
</evidence>
<dbReference type="AlphaFoldDB" id="A0A2H5PHR6"/>
<evidence type="ECO:0000256" key="1">
    <source>
        <dbReference type="ARBA" id="ARBA00007626"/>
    </source>
</evidence>
<evidence type="ECO:0008006" key="6">
    <source>
        <dbReference type="Google" id="ProtNLM"/>
    </source>
</evidence>
<feature type="repeat" description="PPR" evidence="3">
    <location>
        <begin position="457"/>
        <end position="491"/>
    </location>
</feature>
<organism evidence="4 5">
    <name type="scientific">Citrus unshiu</name>
    <name type="common">Satsuma mandarin</name>
    <name type="synonym">Citrus nobilis var. unshiu</name>
    <dbReference type="NCBI Taxonomy" id="55188"/>
    <lineage>
        <taxon>Eukaryota</taxon>
        <taxon>Viridiplantae</taxon>
        <taxon>Streptophyta</taxon>
        <taxon>Embryophyta</taxon>
        <taxon>Tracheophyta</taxon>
        <taxon>Spermatophyta</taxon>
        <taxon>Magnoliopsida</taxon>
        <taxon>eudicotyledons</taxon>
        <taxon>Gunneridae</taxon>
        <taxon>Pentapetalae</taxon>
        <taxon>rosids</taxon>
        <taxon>malvids</taxon>
        <taxon>Sapindales</taxon>
        <taxon>Rutaceae</taxon>
        <taxon>Aurantioideae</taxon>
        <taxon>Citrus</taxon>
    </lineage>
</organism>
<dbReference type="Pfam" id="PF12854">
    <property type="entry name" value="PPR_1"/>
    <property type="match status" value="1"/>
</dbReference>
<protein>
    <recommendedName>
        <fullName evidence="6">Pentacotripeptide-repeat region of PRORP domain-containing protein</fullName>
    </recommendedName>
</protein>
<feature type="repeat" description="PPR" evidence="3">
    <location>
        <begin position="422"/>
        <end position="456"/>
    </location>
</feature>
<proteinExistence type="inferred from homology"/>
<feature type="repeat" description="PPR" evidence="3">
    <location>
        <begin position="246"/>
        <end position="280"/>
    </location>
</feature>
<feature type="repeat" description="PPR" evidence="3">
    <location>
        <begin position="281"/>
        <end position="315"/>
    </location>
</feature>
<feature type="repeat" description="PPR" evidence="3">
    <location>
        <begin position="316"/>
        <end position="350"/>
    </location>
</feature>
<dbReference type="Pfam" id="PF01535">
    <property type="entry name" value="PPR"/>
    <property type="match status" value="1"/>
</dbReference>
<dbReference type="PROSITE" id="PS51375">
    <property type="entry name" value="PPR"/>
    <property type="match status" value="6"/>
</dbReference>
<dbReference type="Pfam" id="PF13041">
    <property type="entry name" value="PPR_2"/>
    <property type="match status" value="2"/>
</dbReference>
<sequence>MAVQILKHIIFSVSKPKPKPQLLSQFSTSSSSPPSDQSHNLISTVVSLLTHHRSKSRWNHLLSLCRSGLTPTQFSQIALGLKNNPHLALRFFSFTQHKSLCKHSLSSYATIIHILSRARLIGPARDVIRVALRSPENDPKLKLFEVLVKTYRECGSAPFVFDLLIKCCLEVKNIEKIETCVDIVRMLMSRGLSVKVSTCNALIWEVSRGKGVISGYEIYREVFGLDSDGTEGIGKDVKRVVRVRPNVHTFNALMVCFYREGAFEKVEDVWVEMVRLGCEPDCYSYSVLMAVFCEERRMREAEKLWEEMRDKNVEHDVVAYNTIIGGFCEIGEMARAEEFFREMGLSGVESSSVTFEHLVNGYCRTGDVDSAILVYNDMCRKGFKSEGSTIEVLIGELCDKRRVFEALDILKAGVVKFGLFPTEKSYMFLIKGLCEEGKMEEALKVQAEMVGKGFEPSLEIYSAFIDGYMKEGNVEMATMLRKEMFENQVRQEDGACLVEGNSFLLFWVKQILTCSRRTCDFSFEARSKSCISHWLKGHSCQMLLLGRHNLLNGHPHDQFSECIAMEEIKCFCY</sequence>